<feature type="compositionally biased region" description="Low complexity" evidence="1">
    <location>
        <begin position="1"/>
        <end position="22"/>
    </location>
</feature>
<dbReference type="GO" id="GO:0070822">
    <property type="term" value="C:Sin3-type complex"/>
    <property type="evidence" value="ECO:0007669"/>
    <property type="project" value="TreeGrafter"/>
</dbReference>
<dbReference type="PANTHER" id="PTHR31011">
    <property type="entry name" value="PROTEIN STB2-RELATED"/>
    <property type="match status" value="1"/>
</dbReference>
<feature type="region of interest" description="Disordered" evidence="1">
    <location>
        <begin position="215"/>
        <end position="241"/>
    </location>
</feature>
<feature type="region of interest" description="Disordered" evidence="1">
    <location>
        <begin position="706"/>
        <end position="746"/>
    </location>
</feature>
<name>A0A1B9IT22_9TREE</name>
<evidence type="ECO:0000256" key="1">
    <source>
        <dbReference type="SAM" id="MobiDB-lite"/>
    </source>
</evidence>
<reference evidence="4" key="2">
    <citation type="submission" date="2013-12" db="EMBL/GenBank/DDBJ databases">
        <title>Evolution of pathogenesis and genome organization in the Tremellales.</title>
        <authorList>
            <person name="Cuomo C."/>
            <person name="Litvintseva A."/>
            <person name="Heitman J."/>
            <person name="Chen Y."/>
            <person name="Sun S."/>
            <person name="Springer D."/>
            <person name="Dromer F."/>
            <person name="Young S."/>
            <person name="Zeng Q."/>
            <person name="Chapman S."/>
            <person name="Gujja S."/>
            <person name="Saif S."/>
            <person name="Birren B."/>
        </authorList>
    </citation>
    <scope>NUCLEOTIDE SEQUENCE [LARGE SCALE GENOMIC DNA]</scope>
    <source>
        <strain evidence="4">CBS 10435</strain>
    </source>
</reference>
<organism evidence="3 4">
    <name type="scientific">Kwoniella mangroviensis CBS 10435</name>
    <dbReference type="NCBI Taxonomy" id="1331196"/>
    <lineage>
        <taxon>Eukaryota</taxon>
        <taxon>Fungi</taxon>
        <taxon>Dikarya</taxon>
        <taxon>Basidiomycota</taxon>
        <taxon>Agaricomycotina</taxon>
        <taxon>Tremellomycetes</taxon>
        <taxon>Tremellales</taxon>
        <taxon>Cryptococcaceae</taxon>
        <taxon>Kwoniella</taxon>
    </lineage>
</organism>
<feature type="compositionally biased region" description="Polar residues" evidence="1">
    <location>
        <begin position="717"/>
        <end position="740"/>
    </location>
</feature>
<dbReference type="EMBL" id="KI669461">
    <property type="protein sequence ID" value="OCF58675.1"/>
    <property type="molecule type" value="Genomic_DNA"/>
</dbReference>
<feature type="compositionally biased region" description="Polar residues" evidence="1">
    <location>
        <begin position="661"/>
        <end position="678"/>
    </location>
</feature>
<sequence>MSFTLSPTSISNFSPTPSTPSRFPSPAPAPSPSSPSSQNGLLIPTDRPLEELETKWLRKLGNLKVEKEVRLQGYALYSLRSWFLSRTHFSHTIVTQTGKPTEQISVYLLVPAPTLSQQEGAFEIINAIRFLAAETQSTARRTEYGTLLVTTPAAFGQEVNPVPGGDFRVAKPYITVNTGLRRLGCGGRAVIGMESPIPALRRKFHELYRIPQPAHSTVPLSRNTSPTTSPTNKQTLSTSPLSESLSQNYDITSDPFTFLVIELVKLIQASLALWGLYGHIRGDMEIDGLFCDETKAGIFRWRRIMGMEHEESLKLEKETSGGCIDPKTLAALLSSVTSVHYQLDALDVEKLPKDPFTSIKRFLNTWAAYQTCTATSLDMPHYLTIHSIRSLAQHYLADRTRHPGDALKVHKLLFNGVAQATSSISANLKGGTTEDTPIRKREHHLRFKGDDENDGEGVGLIIPEGEVGPVAPPDVITTDLEAYIKGILRSREKDWDIMGARRVAELWNGTVAEGLENDKPKRKGRMRSMNSSTGSMRDPNRGVLKKRTQSRDFHSYGSNGGIKEDDEGDNIKDAIKEISGRAGQAIKGGFGLVSRRGTTYDTSDSETGGPGPTTLKSAIMRKRQSTVPLLIEPIARLVTRCTNTPLASPSPSTSTRPLDRSWNTSSRPTFLTANTRAQSKRPSIITQISGNESDIWSRASLAAGLSPTDERSDVEFSNRNSSVGGHSRTPSGQLASNGNTRPAIIRTPSDRALAWRNRGRATAMLRTASDGADVCIEETGMEWEVLNPHGTGKRSGEDLGEKLLDLTRRHSLEQVDFYKDMRRVESEHLQIDVEMCAVVLDLRERERQLAQRAKDVKLLEESVFQTLSQFITALESRRSYVDQLSSTSRAVRTQIEALEVDDEHDHENSPRDRFHYYLSEETHRPELLDDLSRLKEMWEGIRKEQEEKRKIAESDDSLNKFGIGRKGKGRWWSWF</sequence>
<feature type="compositionally biased region" description="Pro residues" evidence="1">
    <location>
        <begin position="23"/>
        <end position="33"/>
    </location>
</feature>
<protein>
    <recommendedName>
        <fullName evidence="2">STB6-like N-terminal domain-containing protein</fullName>
    </recommendedName>
</protein>
<gene>
    <name evidence="3" type="ORF">L486_03165</name>
</gene>
<evidence type="ECO:0000313" key="3">
    <source>
        <dbReference type="EMBL" id="OCF58675.1"/>
    </source>
</evidence>
<dbReference type="AlphaFoldDB" id="A0A1B9IT22"/>
<dbReference type="STRING" id="1331196.A0A1B9IT22"/>
<feature type="compositionally biased region" description="Low complexity" evidence="1">
    <location>
        <begin position="223"/>
        <end position="241"/>
    </location>
</feature>
<accession>A0A1B9IT22</accession>
<feature type="region of interest" description="Disordered" evidence="1">
    <location>
        <begin position="1"/>
        <end position="43"/>
    </location>
</feature>
<feature type="compositionally biased region" description="Low complexity" evidence="1">
    <location>
        <begin position="643"/>
        <end position="656"/>
    </location>
</feature>
<feature type="domain" description="STB6-like N-terminal" evidence="2">
    <location>
        <begin position="65"/>
        <end position="183"/>
    </location>
</feature>
<dbReference type="InterPro" id="IPR038919">
    <property type="entry name" value="STB2/STB2"/>
</dbReference>
<evidence type="ECO:0000259" key="2">
    <source>
        <dbReference type="Pfam" id="PF25995"/>
    </source>
</evidence>
<feature type="region of interest" description="Disordered" evidence="1">
    <location>
        <begin position="515"/>
        <end position="568"/>
    </location>
</feature>
<feature type="region of interest" description="Disordered" evidence="1">
    <location>
        <begin position="643"/>
        <end position="678"/>
    </location>
</feature>
<evidence type="ECO:0000313" key="4">
    <source>
        <dbReference type="Proteomes" id="UP000092583"/>
    </source>
</evidence>
<dbReference type="InterPro" id="IPR059025">
    <property type="entry name" value="STB6_N"/>
</dbReference>
<dbReference type="Proteomes" id="UP000092583">
    <property type="component" value="Unassembled WGS sequence"/>
</dbReference>
<dbReference type="Pfam" id="PF25995">
    <property type="entry name" value="STB6_N"/>
    <property type="match status" value="1"/>
</dbReference>
<dbReference type="OrthoDB" id="19806at2759"/>
<keyword evidence="4" id="KW-1185">Reference proteome</keyword>
<reference evidence="3 4" key="1">
    <citation type="submission" date="2013-07" db="EMBL/GenBank/DDBJ databases">
        <title>The Genome Sequence of Kwoniella mangroviensis CBS10435.</title>
        <authorList>
            <consortium name="The Broad Institute Genome Sequencing Platform"/>
            <person name="Cuomo C."/>
            <person name="Litvintseva A."/>
            <person name="Chen Y."/>
            <person name="Heitman J."/>
            <person name="Sun S."/>
            <person name="Springer D."/>
            <person name="Dromer F."/>
            <person name="Young S.K."/>
            <person name="Zeng Q."/>
            <person name="Gargeya S."/>
            <person name="Fitzgerald M."/>
            <person name="Abouelleil A."/>
            <person name="Alvarado L."/>
            <person name="Berlin A.M."/>
            <person name="Chapman S.B."/>
            <person name="Dewar J."/>
            <person name="Goldberg J."/>
            <person name="Griggs A."/>
            <person name="Gujja S."/>
            <person name="Hansen M."/>
            <person name="Howarth C."/>
            <person name="Imamovic A."/>
            <person name="Larimer J."/>
            <person name="McCowan C."/>
            <person name="Murphy C."/>
            <person name="Pearson M."/>
            <person name="Priest M."/>
            <person name="Roberts A."/>
            <person name="Saif S."/>
            <person name="Shea T."/>
            <person name="Sykes S."/>
            <person name="Wortman J."/>
            <person name="Nusbaum C."/>
            <person name="Birren B."/>
        </authorList>
    </citation>
    <scope>NUCLEOTIDE SEQUENCE [LARGE SCALE GENOMIC DNA]</scope>
    <source>
        <strain evidence="3 4">CBS 10435</strain>
    </source>
</reference>
<proteinExistence type="predicted"/>
<dbReference type="PANTHER" id="PTHR31011:SF2">
    <property type="entry name" value="PROTEIN STB2-RELATED"/>
    <property type="match status" value="1"/>
</dbReference>